<organism evidence="1 2">
    <name type="scientific">Mucilaginibacter psychrotolerans</name>
    <dbReference type="NCBI Taxonomy" id="1524096"/>
    <lineage>
        <taxon>Bacteria</taxon>
        <taxon>Pseudomonadati</taxon>
        <taxon>Bacteroidota</taxon>
        <taxon>Sphingobacteriia</taxon>
        <taxon>Sphingobacteriales</taxon>
        <taxon>Sphingobacteriaceae</taxon>
        <taxon>Mucilaginibacter</taxon>
    </lineage>
</organism>
<protein>
    <submittedName>
        <fullName evidence="1">Addiction module toxin RelE</fullName>
    </submittedName>
</protein>
<evidence type="ECO:0000313" key="2">
    <source>
        <dbReference type="Proteomes" id="UP000297540"/>
    </source>
</evidence>
<gene>
    <name evidence="1" type="ORF">E2R66_07555</name>
</gene>
<dbReference type="RefSeq" id="WP_133228177.1">
    <property type="nucleotide sequence ID" value="NZ_SOZE01000005.1"/>
</dbReference>
<dbReference type="Proteomes" id="UP000297540">
    <property type="component" value="Unassembled WGS sequence"/>
</dbReference>
<sequence length="119" mass="13590">MTNTVIVSHSFKREVKPLAKKYHTLKDSVDKLINDLIENPYLGESYGKNIYKVRLADPSKGKGKSGGFRVMYYHLNISEDGIDVLLMTIFNKSEMSTIKKAEADKILKDVLSEHKRENN</sequence>
<reference evidence="1 2" key="1">
    <citation type="journal article" date="2017" name="Int. J. Syst. Evol. Microbiol.">
        <title>Mucilaginibacterpsychrotolerans sp. nov., isolated from peatlands.</title>
        <authorList>
            <person name="Deng Y."/>
            <person name="Shen L."/>
            <person name="Xu B."/>
            <person name="Liu Y."/>
            <person name="Gu Z."/>
            <person name="Liu H."/>
            <person name="Zhou Y."/>
        </authorList>
    </citation>
    <scope>NUCLEOTIDE SEQUENCE [LARGE SCALE GENOMIC DNA]</scope>
    <source>
        <strain evidence="1 2">NH7-4</strain>
    </source>
</reference>
<keyword evidence="2" id="KW-1185">Reference proteome</keyword>
<dbReference type="AlphaFoldDB" id="A0A4Y8SJJ9"/>
<name>A0A4Y8SJJ9_9SPHI</name>
<dbReference type="OrthoDB" id="1364255at2"/>
<dbReference type="EMBL" id="SOZE01000005">
    <property type="protein sequence ID" value="TFF38851.1"/>
    <property type="molecule type" value="Genomic_DNA"/>
</dbReference>
<evidence type="ECO:0000313" key="1">
    <source>
        <dbReference type="EMBL" id="TFF38851.1"/>
    </source>
</evidence>
<proteinExistence type="predicted"/>
<comment type="caution">
    <text evidence="1">The sequence shown here is derived from an EMBL/GenBank/DDBJ whole genome shotgun (WGS) entry which is preliminary data.</text>
</comment>
<accession>A0A4Y8SJJ9</accession>